<proteinExistence type="predicted"/>
<dbReference type="Gene3D" id="2.180.10.10">
    <property type="entry name" value="RHS repeat-associated core"/>
    <property type="match status" value="2"/>
</dbReference>
<protein>
    <recommendedName>
        <fullName evidence="1">DUF6443 domain-containing protein</fullName>
    </recommendedName>
</protein>
<evidence type="ECO:0000259" key="1">
    <source>
        <dbReference type="Pfam" id="PF20041"/>
    </source>
</evidence>
<dbReference type="EMBL" id="RMBX01000001">
    <property type="protein sequence ID" value="RPD42859.1"/>
    <property type="molecule type" value="Genomic_DNA"/>
</dbReference>
<dbReference type="InterPro" id="IPR022385">
    <property type="entry name" value="Rhs_assc_core"/>
</dbReference>
<reference evidence="3" key="1">
    <citation type="submission" date="2018-11" db="EMBL/GenBank/DDBJ databases">
        <title>Chitinophaga lutea sp.nov., isolate from arsenic contaminated soil.</title>
        <authorList>
            <person name="Zong Y."/>
        </authorList>
    </citation>
    <scope>NUCLEOTIDE SEQUENCE [LARGE SCALE GENOMIC DNA]</scope>
    <source>
        <strain evidence="3">YLT18</strain>
    </source>
</reference>
<name>A0A3N4MTK8_9BACT</name>
<dbReference type="Proteomes" id="UP000279089">
    <property type="component" value="Unassembled WGS sequence"/>
</dbReference>
<gene>
    <name evidence="2" type="ORF">EG028_00735</name>
</gene>
<feature type="domain" description="DUF6443" evidence="1">
    <location>
        <begin position="75"/>
        <end position="199"/>
    </location>
</feature>
<evidence type="ECO:0000313" key="3">
    <source>
        <dbReference type="Proteomes" id="UP000279089"/>
    </source>
</evidence>
<dbReference type="NCBIfam" id="TIGR03696">
    <property type="entry name" value="Rhs_assc_core"/>
    <property type="match status" value="1"/>
</dbReference>
<dbReference type="PANTHER" id="PTHR32305">
    <property type="match status" value="1"/>
</dbReference>
<dbReference type="InterPro" id="IPR050708">
    <property type="entry name" value="T6SS_VgrG/RHS"/>
</dbReference>
<keyword evidence="3" id="KW-1185">Reference proteome</keyword>
<accession>A0A3N4MTK8</accession>
<comment type="caution">
    <text evidence="2">The sequence shown here is derived from an EMBL/GenBank/DDBJ whole genome shotgun (WGS) entry which is preliminary data.</text>
</comment>
<sequence length="1482" mass="161926">MNINPVKSIYFLLGLVLLAGGLSAQKPNTQTLPAAPTQTINPLPPGYTSGVKVNFVRTLEPALPLTNPAVVSGEIDVNKVRQTMQYLDGLGRPLQTVTRRGSPAQKDLVAPVVYDILGREQFQYLPYVSTDATGAFKLNPFTDQRNFYAPISGTAPYPGEQMFYSQTQFEASPMNRVLKTTAPGNAWTGSNVGVSQQYLVNISTDSVRIWTIAAADGSFPTSNGNYPAEELYKNVTTDEAGNKIAEYKDKSGQVVLKRVQLSASPGTAHIGWLNTYYVYDDLNRLRYVLPPKAVETLMGTAWSLADPSLRKELCFRYEYDPQGRMVLKQVPGTEPVLMVYDIRDRLVFSQDGKLRTANQWLTTLYDGLNRPVMTALYTTTTPVGTLRGQLNAVTASQTIIKDIPAEDDLVVNSHDGRAAYKGRATVTALPGFDVQAGETVLEIDATAELRTETIIANNPLPTLDTSKLYALTYTHYDDYNYEGKKAEKPAYYTTTELPVPLGTAVGERPVVFSGMTRGLVTGTKVRVLDTEQWLVTTTYYNDKGRVQQVLADNISGGTDAVSNMYDFNGKLLVNALHHFNQRSSVTPNSRLITRMEYDHGGRVKEVRKKLNEGTEYTIAKNTYDELGQLTNKTFKTGTGTDLESLQYEYNIRGWLRSINKDYVANASGGHFFGQELNYDYGFQNRELNGNIAGTKWRGYNDPVARAYGFAYDKANRLLKADFNQQVGTSANWDISAGYNYTVLMGDGATATSAYDANGNILKMQQYGRKGAGSQLIDNLTYSYNGVSNKLKAVTDAVVDPATTLGDFKEATPAQATDYAYDVDGNMFKDNNKLIDTIRYNHLNLPEHIHINGKGNIAYQYDAAGIKHRKTVTDSTVNPVKVTTTDYVGGFVYEQDSLRFVSHEEGRIRTGYKTGQPVAYYYDYFLKDHLGNVRTVLTDQQDFTTYLASMEPESAAKENALFSNIDATRASKPSGYPEDATTEENSFVSKLNGDNPDKKIGPSLVLKVMAGDTIQIGAKAFYKSGPTPQNKKAAPAQEMLNALIAAFGQGQSPAEPGHAATATAVNNTPFNNDFNNTYQRLKDKDPEAANPQRPKAYLNFVLFDEQFNLVEDNSGVKQVQATPDELQTLAQDKTVMKKSGFLYVYTSNESPQDVLFDNLVVITNPGPVLEETHYYPFGLTMAGISSRAIYNPINKNQLFQGQPLDDDLGLNWYGFKWRNHDPQIGRFIQVDPLSEKYVHNSTYAFSENKVTAHVELEGLEGLSINAEFFKAKLLGSTGITKSYSGKEFAQDMGEAAKNPEVYKGAGLMLGQFTVLYLAGVMTEGMGSGSLMTVGTRSIGRTVSASVEVGEVSLAARATEIHGTLPAATQSRTTTAVASATTAEGNSVTLVGSSEARLRPAQRAALNPGEIAVSGQGHAEVTVLNYAQANSMTVSAVAASRPICPGCAVAINNAGAVPASPLKVVPPPQPVDATFVKKPIIPGQ</sequence>
<dbReference type="PANTHER" id="PTHR32305:SF15">
    <property type="entry name" value="PROTEIN RHSA-RELATED"/>
    <property type="match status" value="1"/>
</dbReference>
<dbReference type="InterPro" id="IPR045619">
    <property type="entry name" value="DUF6443"/>
</dbReference>
<dbReference type="Pfam" id="PF20041">
    <property type="entry name" value="DUF6443"/>
    <property type="match status" value="1"/>
</dbReference>
<evidence type="ECO:0000313" key="2">
    <source>
        <dbReference type="EMBL" id="RPD42859.1"/>
    </source>
</evidence>
<organism evidence="2 3">
    <name type="scientific">Chitinophaga barathri</name>
    <dbReference type="NCBI Taxonomy" id="1647451"/>
    <lineage>
        <taxon>Bacteria</taxon>
        <taxon>Pseudomonadati</taxon>
        <taxon>Bacteroidota</taxon>
        <taxon>Chitinophagia</taxon>
        <taxon>Chitinophagales</taxon>
        <taxon>Chitinophagaceae</taxon>
        <taxon>Chitinophaga</taxon>
    </lineage>
</organism>
<dbReference type="OrthoDB" id="976756at2"/>